<feature type="domain" description="Alpha-D-phosphohexomutase alpha/beta/alpha" evidence="11">
    <location>
        <begin position="209"/>
        <end position="316"/>
    </location>
</feature>
<dbReference type="InterPro" id="IPR005845">
    <property type="entry name" value="A-D-PHexomutase_a/b/a-II"/>
</dbReference>
<dbReference type="Pfam" id="PF02880">
    <property type="entry name" value="PGM_PMM_III"/>
    <property type="match status" value="1"/>
</dbReference>
<comment type="caution">
    <text evidence="13">The sequence shown here is derived from an EMBL/GenBank/DDBJ whole genome shotgun (WGS) entry which is preliminary data.</text>
</comment>
<dbReference type="InterPro" id="IPR036900">
    <property type="entry name" value="A-D-PHexomutase_C_sf"/>
</dbReference>
<dbReference type="CDD" id="cd05801">
    <property type="entry name" value="PGM_like3"/>
    <property type="match status" value="1"/>
</dbReference>
<organism evidence="13 14">
    <name type="scientific">Dickeya solani</name>
    <dbReference type="NCBI Taxonomy" id="1089444"/>
    <lineage>
        <taxon>Bacteria</taxon>
        <taxon>Pseudomonadati</taxon>
        <taxon>Pseudomonadota</taxon>
        <taxon>Gammaproteobacteria</taxon>
        <taxon>Enterobacterales</taxon>
        <taxon>Pectobacteriaceae</taxon>
        <taxon>Dickeya</taxon>
    </lineage>
</organism>
<evidence type="ECO:0000256" key="5">
    <source>
        <dbReference type="ARBA" id="ARBA00022842"/>
    </source>
</evidence>
<keyword evidence="6 13" id="KW-0413">Isomerase</keyword>
<evidence type="ECO:0000259" key="11">
    <source>
        <dbReference type="Pfam" id="PF02879"/>
    </source>
</evidence>
<dbReference type="EMBL" id="JAWLLM010000002">
    <property type="protein sequence ID" value="MDV7041342.1"/>
    <property type="molecule type" value="Genomic_DNA"/>
</dbReference>
<sequence length="547" mass="58795">MANHPRAGQPTRQSDLINVAQLTSQYYVLRPDVTNPAQSVKFGTSGHRGCAARHSFNEAHILAIAQAIAEERRRQGITGPCYVGKDTHALSEPAFISVLEVLTANGVDVIVQQDNGFTPTPAVSNAILVHNRQGGALADGIVITPSHNPPEDGGIKYNPPNGGPADTNLTSVIEKRANALLADELRDVKRQSLDKARQSGHLHERDLVEPYVEALGEVVDMAAIQRAGLKLGVDPLGGSGIAYWQRIAERYQLDLTLVNDAVDQTFRFMTLDHDGVIRMDCSSVSAMAGLLALRDKFDLAFANDPDYDRHGIVTPGGLMNPNHYLAVAINYLFRHRPQWSDSVAVGKTLVSSAMIDRVVADLGRKLVEVPVGFKWFVDGLFDGTLGFGGEESAGASFLRFDGKPWSTDKDGIILCLLAAEITAVTGQNPQQHYDALAERFGAPSYNRLQAPATHAQKAALSKLSPEMVSASTLAGDPITARLTAAPGNGASIGGLKVMTDNGWFAARPSGTEEAYKIYCESFLGAEHREKIEKEAVEIVSAVLSSAK</sequence>
<evidence type="ECO:0000313" key="13">
    <source>
        <dbReference type="EMBL" id="MDV7041342.1"/>
    </source>
</evidence>
<accession>A0ABU4EBE9</accession>
<dbReference type="NCBIfam" id="TIGR01132">
    <property type="entry name" value="pgm"/>
    <property type="match status" value="1"/>
</dbReference>
<dbReference type="Gene3D" id="3.40.120.10">
    <property type="entry name" value="Alpha-D-Glucose-1,6-Bisphosphate, subunit A, domain 3"/>
    <property type="match status" value="3"/>
</dbReference>
<name>A0ABU4EBE9_9GAMM</name>
<keyword evidence="4 8" id="KW-0479">Metal-binding</keyword>
<dbReference type="InterPro" id="IPR005844">
    <property type="entry name" value="A-D-PHexomutase_a/b/a-I"/>
</dbReference>
<dbReference type="InterPro" id="IPR005852">
    <property type="entry name" value="PGM_a-D-Glc-sp"/>
</dbReference>
<feature type="domain" description="Alpha-D-phosphohexomutase alpha/beta/alpha" evidence="12">
    <location>
        <begin position="320"/>
        <end position="439"/>
    </location>
</feature>
<dbReference type="InterPro" id="IPR005843">
    <property type="entry name" value="A-D-PHexomutase_C"/>
</dbReference>
<dbReference type="Gene3D" id="3.30.310.50">
    <property type="entry name" value="Alpha-D-phosphohexomutase, C-terminal domain"/>
    <property type="match status" value="1"/>
</dbReference>
<evidence type="ECO:0000256" key="1">
    <source>
        <dbReference type="ARBA" id="ARBA00001946"/>
    </source>
</evidence>
<gene>
    <name evidence="13" type="primary">pgm</name>
    <name evidence="13" type="ORF">RUJ08_04315</name>
</gene>
<dbReference type="SUPFAM" id="SSF53738">
    <property type="entry name" value="Phosphoglucomutase, first 3 domains"/>
    <property type="match status" value="3"/>
</dbReference>
<proteinExistence type="inferred from homology"/>
<evidence type="ECO:0000256" key="3">
    <source>
        <dbReference type="ARBA" id="ARBA00022553"/>
    </source>
</evidence>
<dbReference type="GO" id="GO:0004614">
    <property type="term" value="F:phosphoglucomutase activity"/>
    <property type="evidence" value="ECO:0007669"/>
    <property type="project" value="UniProtKB-EC"/>
</dbReference>
<evidence type="ECO:0000259" key="10">
    <source>
        <dbReference type="Pfam" id="PF02878"/>
    </source>
</evidence>
<evidence type="ECO:0000259" key="9">
    <source>
        <dbReference type="Pfam" id="PF00408"/>
    </source>
</evidence>
<feature type="domain" description="Alpha-D-phosphohexomutase C-terminal" evidence="9">
    <location>
        <begin position="489"/>
        <end position="537"/>
    </location>
</feature>
<dbReference type="Proteomes" id="UP001187868">
    <property type="component" value="Unassembled WGS sequence"/>
</dbReference>
<evidence type="ECO:0000259" key="12">
    <source>
        <dbReference type="Pfam" id="PF02880"/>
    </source>
</evidence>
<evidence type="ECO:0000313" key="14">
    <source>
        <dbReference type="Proteomes" id="UP001187868"/>
    </source>
</evidence>
<evidence type="ECO:0000256" key="8">
    <source>
        <dbReference type="RuleBase" id="RU004326"/>
    </source>
</evidence>
<reference evidence="13 14" key="1">
    <citation type="submission" date="2023-10" db="EMBL/GenBank/DDBJ databases">
        <title>Clonality and diversity in the soft rot Dickeya solani phytopathogen.</title>
        <authorList>
            <person name="Pedron J."/>
            <person name="Van Gijisegem F."/>
            <person name="Portier P."/>
            <person name="Taghouti G."/>
        </authorList>
    </citation>
    <scope>NUCLEOTIDE SEQUENCE [LARGE SCALE GENOMIC DNA]</scope>
    <source>
        <strain evidence="13 14">FVG2-MFV017-A9</strain>
    </source>
</reference>
<evidence type="ECO:0000256" key="7">
    <source>
        <dbReference type="NCBIfam" id="TIGR01132"/>
    </source>
</evidence>
<dbReference type="PANTHER" id="PTHR45745:SF1">
    <property type="entry name" value="PHOSPHOGLUCOMUTASE 2B-RELATED"/>
    <property type="match status" value="1"/>
</dbReference>
<dbReference type="Pfam" id="PF00408">
    <property type="entry name" value="PGM_PMM_IV"/>
    <property type="match status" value="1"/>
</dbReference>
<evidence type="ECO:0000256" key="2">
    <source>
        <dbReference type="ARBA" id="ARBA00010231"/>
    </source>
</evidence>
<dbReference type="InterPro" id="IPR005846">
    <property type="entry name" value="A-D-PHexomutase_a/b/a-III"/>
</dbReference>
<keyword evidence="14" id="KW-1185">Reference proteome</keyword>
<dbReference type="SUPFAM" id="SSF55957">
    <property type="entry name" value="Phosphoglucomutase, C-terminal domain"/>
    <property type="match status" value="1"/>
</dbReference>
<keyword evidence="5 8" id="KW-0460">Magnesium</keyword>
<feature type="domain" description="Alpha-D-phosphohexomutase alpha/beta/alpha" evidence="10">
    <location>
        <begin position="41"/>
        <end position="179"/>
    </location>
</feature>
<keyword evidence="3" id="KW-0597">Phosphoprotein</keyword>
<dbReference type="Pfam" id="PF02879">
    <property type="entry name" value="PGM_PMM_II"/>
    <property type="match status" value="1"/>
</dbReference>
<evidence type="ECO:0000256" key="6">
    <source>
        <dbReference type="ARBA" id="ARBA00023235"/>
    </source>
</evidence>
<comment type="similarity">
    <text evidence="2 8">Belongs to the phosphohexose mutase family.</text>
</comment>
<dbReference type="RefSeq" id="WP_057084487.1">
    <property type="nucleotide sequence ID" value="NZ_CP104920.1"/>
</dbReference>
<dbReference type="EC" id="5.4.2.2" evidence="7"/>
<dbReference type="PROSITE" id="PS00710">
    <property type="entry name" value="PGM_PMM"/>
    <property type="match status" value="1"/>
</dbReference>
<dbReference type="InterPro" id="IPR016055">
    <property type="entry name" value="A-D-PHexomutase_a/b/a-I/II/III"/>
</dbReference>
<dbReference type="Pfam" id="PF02878">
    <property type="entry name" value="PGM_PMM_I"/>
    <property type="match status" value="1"/>
</dbReference>
<dbReference type="InterPro" id="IPR016066">
    <property type="entry name" value="A-D-PHexomutase_CS"/>
</dbReference>
<protein>
    <recommendedName>
        <fullName evidence="7">Phosphoglucomutase</fullName>
        <ecNumber evidence="7">5.4.2.2</ecNumber>
    </recommendedName>
</protein>
<dbReference type="PANTHER" id="PTHR45745">
    <property type="entry name" value="PHOSPHOMANNOMUTASE 45A"/>
    <property type="match status" value="1"/>
</dbReference>
<comment type="cofactor">
    <cofactor evidence="1">
        <name>Mg(2+)</name>
        <dbReference type="ChEBI" id="CHEBI:18420"/>
    </cofactor>
</comment>
<evidence type="ECO:0000256" key="4">
    <source>
        <dbReference type="ARBA" id="ARBA00022723"/>
    </source>
</evidence>